<proteinExistence type="predicted"/>
<evidence type="ECO:0000313" key="1">
    <source>
        <dbReference type="EMBL" id="CAA9494701.1"/>
    </source>
</evidence>
<name>A0A6J4SIW6_9ACTN</name>
<sequence length="76" mass="8150">VRSRPEIAPFPLFLPSPPGYWTPSRVCNPEAARGLCVSAEYQWGRTGGAEHVDAGRGAALHLGHGQKGPEGREFPV</sequence>
<dbReference type="EMBL" id="CADCVI010000245">
    <property type="protein sequence ID" value="CAA9494701.1"/>
    <property type="molecule type" value="Genomic_DNA"/>
</dbReference>
<gene>
    <name evidence="1" type="ORF">AVDCRST_MAG25-3593</name>
</gene>
<accession>A0A6J4SIW6</accession>
<protein>
    <submittedName>
        <fullName evidence="1">Uncharacterized protein</fullName>
    </submittedName>
</protein>
<feature type="non-terminal residue" evidence="1">
    <location>
        <position position="1"/>
    </location>
</feature>
<organism evidence="1">
    <name type="scientific">uncultured Rubrobacteraceae bacterium</name>
    <dbReference type="NCBI Taxonomy" id="349277"/>
    <lineage>
        <taxon>Bacteria</taxon>
        <taxon>Bacillati</taxon>
        <taxon>Actinomycetota</taxon>
        <taxon>Rubrobacteria</taxon>
        <taxon>Rubrobacterales</taxon>
        <taxon>Rubrobacteraceae</taxon>
        <taxon>environmental samples</taxon>
    </lineage>
</organism>
<dbReference type="AlphaFoldDB" id="A0A6J4SIW6"/>
<reference evidence="1" key="1">
    <citation type="submission" date="2020-02" db="EMBL/GenBank/DDBJ databases">
        <authorList>
            <person name="Meier V. D."/>
        </authorList>
    </citation>
    <scope>NUCLEOTIDE SEQUENCE</scope>
    <source>
        <strain evidence="1">AVDCRST_MAG25</strain>
    </source>
</reference>
<feature type="non-terminal residue" evidence="1">
    <location>
        <position position="76"/>
    </location>
</feature>